<comment type="caution">
    <text evidence="2">The sequence shown here is derived from an EMBL/GenBank/DDBJ whole genome shotgun (WGS) entry which is preliminary data.</text>
</comment>
<accession>A0ABX2ZDN4</accession>
<gene>
    <name evidence="2" type="ORF">A7312_27815</name>
</gene>
<proteinExistence type="predicted"/>
<dbReference type="Proteomes" id="UP000094974">
    <property type="component" value="Unassembled WGS sequence"/>
</dbReference>
<keyword evidence="3" id="KW-1185">Reference proteome</keyword>
<evidence type="ECO:0000313" key="3">
    <source>
        <dbReference type="Proteomes" id="UP000094974"/>
    </source>
</evidence>
<organism evidence="2 3">
    <name type="scientific">Paenibacillus polymyxa</name>
    <name type="common">Bacillus polymyxa</name>
    <dbReference type="NCBI Taxonomy" id="1406"/>
    <lineage>
        <taxon>Bacteria</taxon>
        <taxon>Bacillati</taxon>
        <taxon>Bacillota</taxon>
        <taxon>Bacilli</taxon>
        <taxon>Bacillales</taxon>
        <taxon>Paenibacillaceae</taxon>
        <taxon>Paenibacillus</taxon>
    </lineage>
</organism>
<reference evidence="3" key="1">
    <citation type="submission" date="2016-05" db="EMBL/GenBank/DDBJ databases">
        <title>Whole genome shotgun sequencing of cultured foodborne pathogen.</title>
        <authorList>
            <person name="Zheng J."/>
            <person name="Timme R."/>
            <person name="Allard M."/>
            <person name="Strain E."/>
            <person name="Luo Y."/>
            <person name="Brown E."/>
        </authorList>
    </citation>
    <scope>NUCLEOTIDE SEQUENCE [LARGE SCALE GENOMIC DNA]</scope>
    <source>
        <strain evidence="3">CFSAN034343</strain>
    </source>
</reference>
<keyword evidence="1" id="KW-0472">Membrane</keyword>
<keyword evidence="1" id="KW-1133">Transmembrane helix</keyword>
<dbReference type="EMBL" id="LYND01000132">
    <property type="protein sequence ID" value="ODA08277.1"/>
    <property type="molecule type" value="Genomic_DNA"/>
</dbReference>
<feature type="transmembrane region" description="Helical" evidence="1">
    <location>
        <begin position="59"/>
        <end position="78"/>
    </location>
</feature>
<feature type="transmembrane region" description="Helical" evidence="1">
    <location>
        <begin position="6"/>
        <end position="22"/>
    </location>
</feature>
<protein>
    <submittedName>
        <fullName evidence="2">Uncharacterized protein</fullName>
    </submittedName>
</protein>
<sequence length="83" mass="9750">MPWIQVLIFLVALFFLRGTIRLGRETLFIKFVFVVLLIVVFALPFNFIYNVSPWKEGPVLAWICSLFYLVLIVYLANIKPKEK</sequence>
<keyword evidence="1" id="KW-0812">Transmembrane</keyword>
<feature type="transmembrane region" description="Helical" evidence="1">
    <location>
        <begin position="27"/>
        <end position="47"/>
    </location>
</feature>
<evidence type="ECO:0000313" key="2">
    <source>
        <dbReference type="EMBL" id="ODA08277.1"/>
    </source>
</evidence>
<name>A0ABX2ZDN4_PAEPO</name>
<evidence type="ECO:0000256" key="1">
    <source>
        <dbReference type="SAM" id="Phobius"/>
    </source>
</evidence>